<dbReference type="Proteomes" id="UP001215280">
    <property type="component" value="Unassembled WGS sequence"/>
</dbReference>
<accession>A0AAD7IZM6</accession>
<evidence type="ECO:0000313" key="2">
    <source>
        <dbReference type="EMBL" id="KAJ7753650.1"/>
    </source>
</evidence>
<gene>
    <name evidence="2" type="ORF">DFH07DRAFT_941240</name>
</gene>
<sequence>MHPLNRGETRTSILSWWSDRNPGLQGPTMNLHAAAKPLMRLMYHRQALNFIEKNRSAPLSREAAELRIHRHEIGNSGEPQKQSNRQKRRCTHNHRRFIPAVSDRSNDGNVELEGPGRGVYAMGRVVERGPGAPEYKPVFGVGVPVTASFEIFHCTQFSSFISHKHAEVIEEATYALSEISRWLDGAQAAVDAKLLDHIEELLISSKEGVQRWTSTLVRNLSRHQSIAQEILTMKPCPQLVSLLRHKNSEVIEQATYALCMISRWLNGAQAVVDAKLLDHIEELLISSNEGVQRWTCNLVGNLATYESIARVVFTMKPCILLVSLLRHKSSEVIEQATYALCMISRWLNGALAVVDAKLLDHIEELLISSNEGVQRWTCNLVGNLASHESIAPHVLTTTPCIRLVSLLRHKNAEIIEQATYALSQISWWLDGALAVVDAKLLDHIEELLISSNEGVQRWTCNLVGNLATYESIARVVLTTRPCILLVSLLRHKNVAIIKHAIRALSGISRRLDGAQAIVDAKLLDHIEELLISSNEGVQRWTCTLVRNLSRHQSIAQETLTMKPCPQLVSLLRHKNSEVIEQATYALCIISWWLDGALAVVDAKLLDHIEELLISSNEGVQRWTCNLVGNLATYESIARVVLTTRPCILLVSLLRHKNAKVIEEATYALSQISWWLDGAQAVTDAKLLDHIEELLISSNEGVQRRTCILVGNLASYKSITPVVLTMKLCILLVSLLRHTNAEVIEQAACALSQICEWLDGAQAAVDAKLLDRIEELLISSNKGVQRWTCILVGNLASYKSIAPAVLTTRPHNYVEVIEQATCALCQISWWLDAAQAAVDAKVLDYIDKLLSSSNPGTQIGACNLIGNLVSHESIAPVVLTMKPCIRLVSLLRHNDVVIHRVAYALAEVSYWPDGAQTAIDAKVMDHVVGLLESPHPGVRSCTSRLVRNLASHDSTATAIAESNLCVPFVSILEMRYTYCVGLAPSESWNVSHERSMGGRGGICEVDVV</sequence>
<dbReference type="EMBL" id="JARJLG010000070">
    <property type="protein sequence ID" value="KAJ7753650.1"/>
    <property type="molecule type" value="Genomic_DNA"/>
</dbReference>
<dbReference type="AlphaFoldDB" id="A0AAD7IZM6"/>
<feature type="compositionally biased region" description="Basic residues" evidence="1">
    <location>
        <begin position="84"/>
        <end position="95"/>
    </location>
</feature>
<name>A0AAD7IZM6_9AGAR</name>
<comment type="caution">
    <text evidence="2">The sequence shown here is derived from an EMBL/GenBank/DDBJ whole genome shotgun (WGS) entry which is preliminary data.</text>
</comment>
<dbReference type="InterPro" id="IPR016024">
    <property type="entry name" value="ARM-type_fold"/>
</dbReference>
<protein>
    <submittedName>
        <fullName evidence="2">Armadillo-type protein</fullName>
    </submittedName>
</protein>
<dbReference type="InterPro" id="IPR042856">
    <property type="entry name" value="RSP14"/>
</dbReference>
<dbReference type="PANTHER" id="PTHR15599">
    <property type="entry name" value="RTDR1"/>
    <property type="match status" value="1"/>
</dbReference>
<proteinExistence type="predicted"/>
<reference evidence="2" key="1">
    <citation type="submission" date="2023-03" db="EMBL/GenBank/DDBJ databases">
        <title>Massive genome expansion in bonnet fungi (Mycena s.s.) driven by repeated elements and novel gene families across ecological guilds.</title>
        <authorList>
            <consortium name="Lawrence Berkeley National Laboratory"/>
            <person name="Harder C.B."/>
            <person name="Miyauchi S."/>
            <person name="Viragh M."/>
            <person name="Kuo A."/>
            <person name="Thoen E."/>
            <person name="Andreopoulos B."/>
            <person name="Lu D."/>
            <person name="Skrede I."/>
            <person name="Drula E."/>
            <person name="Henrissat B."/>
            <person name="Morin E."/>
            <person name="Kohler A."/>
            <person name="Barry K."/>
            <person name="LaButti K."/>
            <person name="Morin E."/>
            <person name="Salamov A."/>
            <person name="Lipzen A."/>
            <person name="Mereny Z."/>
            <person name="Hegedus B."/>
            <person name="Baldrian P."/>
            <person name="Stursova M."/>
            <person name="Weitz H."/>
            <person name="Taylor A."/>
            <person name="Grigoriev I.V."/>
            <person name="Nagy L.G."/>
            <person name="Martin F."/>
            <person name="Kauserud H."/>
        </authorList>
    </citation>
    <scope>NUCLEOTIDE SEQUENCE</scope>
    <source>
        <strain evidence="2">CBHHK188m</strain>
    </source>
</reference>
<evidence type="ECO:0000256" key="1">
    <source>
        <dbReference type="SAM" id="MobiDB-lite"/>
    </source>
</evidence>
<feature type="region of interest" description="Disordered" evidence="1">
    <location>
        <begin position="71"/>
        <end position="95"/>
    </location>
</feature>
<keyword evidence="3" id="KW-1185">Reference proteome</keyword>
<organism evidence="2 3">
    <name type="scientific">Mycena maculata</name>
    <dbReference type="NCBI Taxonomy" id="230809"/>
    <lineage>
        <taxon>Eukaryota</taxon>
        <taxon>Fungi</taxon>
        <taxon>Dikarya</taxon>
        <taxon>Basidiomycota</taxon>
        <taxon>Agaricomycotina</taxon>
        <taxon>Agaricomycetes</taxon>
        <taxon>Agaricomycetidae</taxon>
        <taxon>Agaricales</taxon>
        <taxon>Marasmiineae</taxon>
        <taxon>Mycenaceae</taxon>
        <taxon>Mycena</taxon>
    </lineage>
</organism>
<dbReference type="PANTHER" id="PTHR15599:SF1">
    <property type="entry name" value="RADIAL SPOKE HEAD 14 HOMOLOG"/>
    <property type="match status" value="1"/>
</dbReference>
<dbReference type="SUPFAM" id="SSF48371">
    <property type="entry name" value="ARM repeat"/>
    <property type="match status" value="3"/>
</dbReference>
<dbReference type="InterPro" id="IPR000225">
    <property type="entry name" value="Armadillo"/>
</dbReference>
<dbReference type="SMART" id="SM00185">
    <property type="entry name" value="ARM"/>
    <property type="match status" value="17"/>
</dbReference>
<dbReference type="Gene3D" id="1.25.10.10">
    <property type="entry name" value="Leucine-rich Repeat Variant"/>
    <property type="match status" value="7"/>
</dbReference>
<dbReference type="InterPro" id="IPR011989">
    <property type="entry name" value="ARM-like"/>
</dbReference>
<evidence type="ECO:0000313" key="3">
    <source>
        <dbReference type="Proteomes" id="UP001215280"/>
    </source>
</evidence>